<accession>A0A512C4Z6</accession>
<feature type="region of interest" description="Disordered" evidence="1">
    <location>
        <begin position="47"/>
        <end position="75"/>
    </location>
</feature>
<evidence type="ECO:0000256" key="1">
    <source>
        <dbReference type="SAM" id="MobiDB-lite"/>
    </source>
</evidence>
<keyword evidence="3" id="KW-1185">Reference proteome</keyword>
<dbReference type="Proteomes" id="UP000321085">
    <property type="component" value="Unassembled WGS sequence"/>
</dbReference>
<protein>
    <submittedName>
        <fullName evidence="2">Uncharacterized protein</fullName>
    </submittedName>
</protein>
<dbReference type="RefSeq" id="WP_147023363.1">
    <property type="nucleotide sequence ID" value="NZ_BJYU01000331.1"/>
</dbReference>
<gene>
    <name evidence="2" type="ORF">MAE02_68230</name>
</gene>
<evidence type="ECO:0000313" key="3">
    <source>
        <dbReference type="Proteomes" id="UP000321085"/>
    </source>
</evidence>
<proteinExistence type="predicted"/>
<dbReference type="EMBL" id="BJYU01000331">
    <property type="protein sequence ID" value="GEO19127.1"/>
    <property type="molecule type" value="Genomic_DNA"/>
</dbReference>
<dbReference type="AlphaFoldDB" id="A0A512C4Z6"/>
<evidence type="ECO:0000313" key="2">
    <source>
        <dbReference type="EMBL" id="GEO19127.1"/>
    </source>
</evidence>
<sequence>MQRNIPLQPVALPTMRMFCSSDDLLGEMQAALAALADLECRHQIEQERLRQGSEPASEGERLCAERESRHQQEREPYLHRLNELERRVRTLTGYR</sequence>
<comment type="caution">
    <text evidence="2">The sequence shown here is derived from an EMBL/GenBank/DDBJ whole genome shotgun (WGS) entry which is preliminary data.</text>
</comment>
<feature type="compositionally biased region" description="Basic and acidic residues" evidence="1">
    <location>
        <begin position="58"/>
        <end position="75"/>
    </location>
</feature>
<name>A0A512C4Z6_9HYPH</name>
<reference evidence="2 3" key="1">
    <citation type="submission" date="2019-07" db="EMBL/GenBank/DDBJ databases">
        <title>Whole genome shotgun sequence of Microvirga aerophila NBRC 106136.</title>
        <authorList>
            <person name="Hosoyama A."/>
            <person name="Uohara A."/>
            <person name="Ohji S."/>
            <person name="Ichikawa N."/>
        </authorList>
    </citation>
    <scope>NUCLEOTIDE SEQUENCE [LARGE SCALE GENOMIC DNA]</scope>
    <source>
        <strain evidence="2 3">NBRC 106136</strain>
    </source>
</reference>
<organism evidence="2 3">
    <name type="scientific">Microvirga aerophila</name>
    <dbReference type="NCBI Taxonomy" id="670291"/>
    <lineage>
        <taxon>Bacteria</taxon>
        <taxon>Pseudomonadati</taxon>
        <taxon>Pseudomonadota</taxon>
        <taxon>Alphaproteobacteria</taxon>
        <taxon>Hyphomicrobiales</taxon>
        <taxon>Methylobacteriaceae</taxon>
        <taxon>Microvirga</taxon>
    </lineage>
</organism>